<evidence type="ECO:0000256" key="5">
    <source>
        <dbReference type="HAMAP-Rule" id="MF_00737"/>
    </source>
</evidence>
<evidence type="ECO:0000256" key="6">
    <source>
        <dbReference type="NCBIfam" id="TIGR01227"/>
    </source>
</evidence>
<feature type="binding site" evidence="5">
    <location>
        <position position="151"/>
    </location>
    <ligand>
        <name>Mn(2+)</name>
        <dbReference type="ChEBI" id="CHEBI:29035"/>
        <label>1</label>
    </ligand>
</feature>
<dbReference type="PROSITE" id="PS51409">
    <property type="entry name" value="ARGINASE_2"/>
    <property type="match status" value="1"/>
</dbReference>
<name>A0ABW1QAK3_9CORY</name>
<dbReference type="InterPro" id="IPR020855">
    <property type="entry name" value="Ureohydrolase_Mn_BS"/>
</dbReference>
<dbReference type="PANTHER" id="PTHR11358">
    <property type="entry name" value="ARGINASE/AGMATINASE"/>
    <property type="match status" value="1"/>
</dbReference>
<feature type="binding site" evidence="5">
    <location>
        <position position="155"/>
    </location>
    <ligand>
        <name>Mn(2+)</name>
        <dbReference type="ChEBI" id="CHEBI:29035"/>
        <label>1</label>
    </ligand>
</feature>
<dbReference type="GO" id="GO:0050415">
    <property type="term" value="F:formimidoylglutamase activity"/>
    <property type="evidence" value="ECO:0007669"/>
    <property type="project" value="UniProtKB-EC"/>
</dbReference>
<protein>
    <recommendedName>
        <fullName evidence="5 6">Formimidoylglutamase</fullName>
        <ecNumber evidence="5 6">3.5.3.8</ecNumber>
    </recommendedName>
    <alternativeName>
        <fullName evidence="5">Formiminoglutamase</fullName>
    </alternativeName>
    <alternativeName>
        <fullName evidence="5">Formiminoglutamate hydrolase</fullName>
    </alternativeName>
</protein>
<evidence type="ECO:0000256" key="2">
    <source>
        <dbReference type="ARBA" id="ARBA00022801"/>
    </source>
</evidence>
<dbReference type="EC" id="3.5.3.8" evidence="5 6"/>
<keyword evidence="4 5" id="KW-0464">Manganese</keyword>
<feature type="compositionally biased region" description="Polar residues" evidence="9">
    <location>
        <begin position="1"/>
        <end position="10"/>
    </location>
</feature>
<feature type="compositionally biased region" description="Basic and acidic residues" evidence="9">
    <location>
        <begin position="16"/>
        <end position="28"/>
    </location>
</feature>
<comment type="similarity">
    <text evidence="5 7 8">Belongs to the arginase family.</text>
</comment>
<evidence type="ECO:0000256" key="9">
    <source>
        <dbReference type="SAM" id="MobiDB-lite"/>
    </source>
</evidence>
<evidence type="ECO:0000256" key="8">
    <source>
        <dbReference type="RuleBase" id="RU003684"/>
    </source>
</evidence>
<comment type="pathway">
    <text evidence="5">Amino-acid degradation; L-histidine degradation into L-glutamate; L-glutamate from N-formimidoyl-L-glutamate (hydrolase route): step 1/1.</text>
</comment>
<feature type="binding site" evidence="5">
    <location>
        <position position="151"/>
    </location>
    <ligand>
        <name>Mn(2+)</name>
        <dbReference type="ChEBI" id="CHEBI:29035"/>
        <label>2</label>
    </ligand>
</feature>
<dbReference type="PIRSF" id="PIRSF036979">
    <property type="entry name" value="Arginase"/>
    <property type="match status" value="1"/>
</dbReference>
<evidence type="ECO:0000256" key="7">
    <source>
        <dbReference type="PROSITE-ProRule" id="PRU00742"/>
    </source>
</evidence>
<keyword evidence="11" id="KW-1185">Reference proteome</keyword>
<proteinExistence type="inferred from homology"/>
<dbReference type="SUPFAM" id="SSF52768">
    <property type="entry name" value="Arginase/deacetylase"/>
    <property type="match status" value="1"/>
</dbReference>
<dbReference type="InterPro" id="IPR005923">
    <property type="entry name" value="HutG"/>
</dbReference>
<dbReference type="Pfam" id="PF00491">
    <property type="entry name" value="Arginase"/>
    <property type="match status" value="1"/>
</dbReference>
<sequence>MNPTSPSESIHVSEWSGRHDGPGPEHARWHSSIQRLGDHSPAGVALLGFSSDEGVRRNGGRQGAAEGPQAIRDALASMAVHHDMPLYDAGTIAVHGTDLETGHDLLSAHVRDIVAAGHLTIVLGGGHETAFGTHRGLRSALDHPVAIVNLDAHFDLRQADRPTSGTPFRQIADLDESEFHYSVFGISRPSNTRTLFDTAADLGAQVITDEDIASMTAEECAAIARESVAELEVVHLSIDLDVLPAATAPGVSAPAAFGVELQKILSMARALASTGKLRLVDVVELNPHFDVDNRTARVAARIIDEIVRAASAASNSELR</sequence>
<dbReference type="InterPro" id="IPR023696">
    <property type="entry name" value="Ureohydrolase_dom_sf"/>
</dbReference>
<evidence type="ECO:0000313" key="10">
    <source>
        <dbReference type="EMBL" id="MFC6146407.1"/>
    </source>
</evidence>
<feature type="binding site" evidence="5">
    <location>
        <position position="153"/>
    </location>
    <ligand>
        <name>Mn(2+)</name>
        <dbReference type="ChEBI" id="CHEBI:29035"/>
        <label>2</label>
    </ligand>
</feature>
<dbReference type="InterPro" id="IPR006035">
    <property type="entry name" value="Ureohydrolase"/>
</dbReference>
<evidence type="ECO:0000313" key="11">
    <source>
        <dbReference type="Proteomes" id="UP001596244"/>
    </source>
</evidence>
<dbReference type="Gene3D" id="3.40.800.10">
    <property type="entry name" value="Ureohydrolase domain"/>
    <property type="match status" value="1"/>
</dbReference>
<feature type="binding site" evidence="5">
    <location>
        <position position="239"/>
    </location>
    <ligand>
        <name>Mn(2+)</name>
        <dbReference type="ChEBI" id="CHEBI:29035"/>
        <label>2</label>
    </ligand>
</feature>
<gene>
    <name evidence="5 10" type="primary">hutG</name>
    <name evidence="10" type="ORF">ACFPUZ_06255</name>
</gene>
<keyword evidence="2 5" id="KW-0378">Hydrolase</keyword>
<accession>A0ABW1QAK3</accession>
<dbReference type="PANTHER" id="PTHR11358:SF35">
    <property type="entry name" value="FORMIMIDOYLGLUTAMASE"/>
    <property type="match status" value="1"/>
</dbReference>
<dbReference type="EMBL" id="JBHSQE010000003">
    <property type="protein sequence ID" value="MFC6146407.1"/>
    <property type="molecule type" value="Genomic_DNA"/>
</dbReference>
<dbReference type="HAMAP" id="MF_00737">
    <property type="entry name" value="Formimidoylglutam"/>
    <property type="match status" value="1"/>
</dbReference>
<feature type="binding site" evidence="5">
    <location>
        <position position="127"/>
    </location>
    <ligand>
        <name>Mn(2+)</name>
        <dbReference type="ChEBI" id="CHEBI:29035"/>
        <label>1</label>
    </ligand>
</feature>
<comment type="catalytic activity">
    <reaction evidence="5">
        <text>N-formimidoyl-L-glutamate + H2O = formamide + L-glutamate</text>
        <dbReference type="Rhea" id="RHEA:22492"/>
        <dbReference type="ChEBI" id="CHEBI:15377"/>
        <dbReference type="ChEBI" id="CHEBI:16397"/>
        <dbReference type="ChEBI" id="CHEBI:29985"/>
        <dbReference type="ChEBI" id="CHEBI:58928"/>
        <dbReference type="EC" id="3.5.3.8"/>
    </reaction>
</comment>
<feature type="binding site" evidence="5">
    <location>
        <position position="241"/>
    </location>
    <ligand>
        <name>Mn(2+)</name>
        <dbReference type="ChEBI" id="CHEBI:29035"/>
        <label>2</label>
    </ligand>
</feature>
<dbReference type="NCBIfam" id="TIGR01227">
    <property type="entry name" value="hutG"/>
    <property type="match status" value="1"/>
</dbReference>
<evidence type="ECO:0000256" key="1">
    <source>
        <dbReference type="ARBA" id="ARBA00022723"/>
    </source>
</evidence>
<feature type="region of interest" description="Disordered" evidence="9">
    <location>
        <begin position="1"/>
        <end position="28"/>
    </location>
</feature>
<dbReference type="CDD" id="cd09988">
    <property type="entry name" value="Formimidoylglutamase"/>
    <property type="match status" value="1"/>
</dbReference>
<comment type="caution">
    <text evidence="10">The sequence shown here is derived from an EMBL/GenBank/DDBJ whole genome shotgun (WGS) entry which is preliminary data.</text>
</comment>
<organism evidence="10 11">
    <name type="scientific">Corynebacterium nasicanis</name>
    <dbReference type="NCBI Taxonomy" id="1448267"/>
    <lineage>
        <taxon>Bacteria</taxon>
        <taxon>Bacillati</taxon>
        <taxon>Actinomycetota</taxon>
        <taxon>Actinomycetes</taxon>
        <taxon>Mycobacteriales</taxon>
        <taxon>Corynebacteriaceae</taxon>
        <taxon>Corynebacterium</taxon>
    </lineage>
</organism>
<comment type="function">
    <text evidence="5">Catalyzes the conversion of N-formimidoyl-L-glutamate to L-glutamate and formamide.</text>
</comment>
<keyword evidence="1 5" id="KW-0479">Metal-binding</keyword>
<evidence type="ECO:0000256" key="3">
    <source>
        <dbReference type="ARBA" id="ARBA00022808"/>
    </source>
</evidence>
<feature type="binding site" evidence="5">
    <location>
        <position position="239"/>
    </location>
    <ligand>
        <name>Mn(2+)</name>
        <dbReference type="ChEBI" id="CHEBI:29035"/>
        <label>1</label>
    </ligand>
</feature>
<dbReference type="PROSITE" id="PS01053">
    <property type="entry name" value="ARGINASE_1"/>
    <property type="match status" value="1"/>
</dbReference>
<dbReference type="Proteomes" id="UP001596244">
    <property type="component" value="Unassembled WGS sequence"/>
</dbReference>
<reference evidence="11" key="1">
    <citation type="journal article" date="2019" name="Int. J. Syst. Evol. Microbiol.">
        <title>The Global Catalogue of Microorganisms (GCM) 10K type strain sequencing project: providing services to taxonomists for standard genome sequencing and annotation.</title>
        <authorList>
            <consortium name="The Broad Institute Genomics Platform"/>
            <consortium name="The Broad Institute Genome Sequencing Center for Infectious Disease"/>
            <person name="Wu L."/>
            <person name="Ma J."/>
        </authorList>
    </citation>
    <scope>NUCLEOTIDE SEQUENCE [LARGE SCALE GENOMIC DNA]</scope>
    <source>
        <strain evidence="11">CCUG 51943</strain>
    </source>
</reference>
<dbReference type="RefSeq" id="WP_377000912.1">
    <property type="nucleotide sequence ID" value="NZ_JBHSQE010000003.1"/>
</dbReference>
<comment type="cofactor">
    <cofactor evidence="5">
        <name>Mn(2+)</name>
        <dbReference type="ChEBI" id="CHEBI:29035"/>
    </cofactor>
    <text evidence="5">Binds 2 manganese ions per subunit.</text>
</comment>
<evidence type="ECO:0000256" key="4">
    <source>
        <dbReference type="ARBA" id="ARBA00023211"/>
    </source>
</evidence>
<keyword evidence="3 5" id="KW-0369">Histidine metabolism</keyword>